<dbReference type="InterPro" id="IPR055822">
    <property type="entry name" value="DUF7398"/>
</dbReference>
<organism evidence="1 2">
    <name type="scientific">Bacillus phage CAM003</name>
    <dbReference type="NCBI Taxonomy" id="1486657"/>
    <lineage>
        <taxon>Viruses</taxon>
        <taxon>Duplodnaviria</taxon>
        <taxon>Heunggongvirae</taxon>
        <taxon>Uroviricota</taxon>
        <taxon>Caudoviricetes</taxon>
        <taxon>Herelleviridae</taxon>
        <taxon>Bastillevirinae</taxon>
        <taxon>Bastillevirus</taxon>
        <taxon>Bastillevirus CAM003</taxon>
    </lineage>
</organism>
<dbReference type="KEGG" id="vg:19526368"/>
<dbReference type="EMBL" id="KJ489397">
    <property type="protein sequence ID" value="AHZ09502.1"/>
    <property type="molecule type" value="Genomic_DNA"/>
</dbReference>
<proteinExistence type="predicted"/>
<name>A0A024AZD9_9CAUD</name>
<protein>
    <submittedName>
        <fullName evidence="1">Uncharacterized protein</fullName>
    </submittedName>
</protein>
<dbReference type="RefSeq" id="YP_009036968.1">
    <property type="nucleotide sequence ID" value="NC_024216.1"/>
</dbReference>
<accession>A0A024AZD9</accession>
<evidence type="ECO:0000313" key="1">
    <source>
        <dbReference type="EMBL" id="AHZ09502.1"/>
    </source>
</evidence>
<sequence length="164" mass="19295">MIYEKELDIMLDAVQEYAEINLIKTFEEDAKELAPIFEVHGVKFRDRRFNESVRDEAKLIITTSMLRLANEYADYQDANYEYVGAFEELIVEMLDAKYSSHLKSQFVQHGIPYTDNMISNLITEMILELPFAYANAFCDNEKGYEMFLSEVLHAYHEKLEYSEK</sequence>
<dbReference type="Pfam" id="PF24131">
    <property type="entry name" value="DUF7398"/>
    <property type="match status" value="1"/>
</dbReference>
<dbReference type="Proteomes" id="UP000026902">
    <property type="component" value="Segment"/>
</dbReference>
<reference evidence="2" key="1">
    <citation type="submission" date="2014-09" db="EMBL/GenBank/DDBJ databases">
        <authorList>
            <person name="Sauder A.B."/>
            <person name="McKenzie Q.R."/>
            <person name="Temple L.M."/>
            <person name="Alexis B.K."/>
            <person name="Al-Atrache Z."/>
            <person name="Lewis L.O."/>
            <person name="Loesser-Casey K.E."/>
            <person name="Mitchell K.J."/>
        </authorList>
    </citation>
    <scope>NUCLEOTIDE SEQUENCE [LARGE SCALE GENOMIC DNA]</scope>
</reference>
<keyword evidence="2" id="KW-1185">Reference proteome</keyword>
<dbReference type="GeneID" id="19526368"/>
<evidence type="ECO:0000313" key="2">
    <source>
        <dbReference type="Proteomes" id="UP000026902"/>
    </source>
</evidence>